<organism evidence="2 3">
    <name type="scientific">Penicillium cataractarum</name>
    <dbReference type="NCBI Taxonomy" id="2100454"/>
    <lineage>
        <taxon>Eukaryota</taxon>
        <taxon>Fungi</taxon>
        <taxon>Dikarya</taxon>
        <taxon>Ascomycota</taxon>
        <taxon>Pezizomycotina</taxon>
        <taxon>Eurotiomycetes</taxon>
        <taxon>Eurotiomycetidae</taxon>
        <taxon>Eurotiales</taxon>
        <taxon>Aspergillaceae</taxon>
        <taxon>Penicillium</taxon>
    </lineage>
</organism>
<dbReference type="EMBL" id="JAPZBS010000005">
    <property type="protein sequence ID" value="KAJ5371267.1"/>
    <property type="molecule type" value="Genomic_DNA"/>
</dbReference>
<dbReference type="Proteomes" id="UP001147782">
    <property type="component" value="Unassembled WGS sequence"/>
</dbReference>
<accession>A0A9W9S421</accession>
<evidence type="ECO:0000256" key="1">
    <source>
        <dbReference type="SAM" id="MobiDB-lite"/>
    </source>
</evidence>
<keyword evidence="3" id="KW-1185">Reference proteome</keyword>
<evidence type="ECO:0000313" key="3">
    <source>
        <dbReference type="Proteomes" id="UP001147782"/>
    </source>
</evidence>
<sequence>MESEELDILDPDQLLGLIEALKTNDPQKKKAFPTVFYTGGHWAGRVRPQYFEFALMTDLKSVRYVSDEVLDKLIPEWREYMNGKSFPSNAKAHEASFRAWCVRERAQYEANGVPFPRSSSKRRATATAAALGARTTQGSAQPSATMGQRGQAMNVRSISAPAINAQARNTPVRNAPAVNAPITNASARNLPSMNALATNAPAMIAPLMNAPAMNAPARNTLPRNAPVRNTVTANVQDLQAAAIRLEHLGRNTHQFADMLRQHGQRELRVAELLLQASRARQEQPPKE</sequence>
<evidence type="ECO:0000313" key="2">
    <source>
        <dbReference type="EMBL" id="KAJ5371267.1"/>
    </source>
</evidence>
<feature type="region of interest" description="Disordered" evidence="1">
    <location>
        <begin position="113"/>
        <end position="145"/>
    </location>
</feature>
<reference evidence="2" key="2">
    <citation type="journal article" date="2023" name="IMA Fungus">
        <title>Comparative genomic study of the Penicillium genus elucidates a diverse pangenome and 15 lateral gene transfer events.</title>
        <authorList>
            <person name="Petersen C."/>
            <person name="Sorensen T."/>
            <person name="Nielsen M.R."/>
            <person name="Sondergaard T.E."/>
            <person name="Sorensen J.L."/>
            <person name="Fitzpatrick D.A."/>
            <person name="Frisvad J.C."/>
            <person name="Nielsen K.L."/>
        </authorList>
    </citation>
    <scope>NUCLEOTIDE SEQUENCE</scope>
    <source>
        <strain evidence="2">IBT 29864</strain>
    </source>
</reference>
<feature type="compositionally biased region" description="Low complexity" evidence="1">
    <location>
        <begin position="125"/>
        <end position="136"/>
    </location>
</feature>
<reference evidence="2" key="1">
    <citation type="submission" date="2022-11" db="EMBL/GenBank/DDBJ databases">
        <authorList>
            <person name="Petersen C."/>
        </authorList>
    </citation>
    <scope>NUCLEOTIDE SEQUENCE</scope>
    <source>
        <strain evidence="2">IBT 29864</strain>
    </source>
</reference>
<proteinExistence type="predicted"/>
<comment type="caution">
    <text evidence="2">The sequence shown here is derived from an EMBL/GenBank/DDBJ whole genome shotgun (WGS) entry which is preliminary data.</text>
</comment>
<gene>
    <name evidence="2" type="ORF">N7496_007359</name>
</gene>
<protein>
    <submittedName>
        <fullName evidence="2">Uncharacterized protein</fullName>
    </submittedName>
</protein>
<dbReference type="RefSeq" id="XP_056555701.1">
    <property type="nucleotide sequence ID" value="XM_056700288.1"/>
</dbReference>
<dbReference type="GeneID" id="81439467"/>
<dbReference type="OrthoDB" id="4369965at2759"/>
<name>A0A9W9S421_9EURO</name>
<dbReference type="AlphaFoldDB" id="A0A9W9S421"/>